<feature type="transmembrane region" description="Helical" evidence="1">
    <location>
        <begin position="72"/>
        <end position="90"/>
    </location>
</feature>
<dbReference type="AlphaFoldDB" id="A0A0W8E9A5"/>
<comment type="caution">
    <text evidence="2">The sequence shown here is derived from an EMBL/GenBank/DDBJ whole genome shotgun (WGS) entry which is preliminary data.</text>
</comment>
<gene>
    <name evidence="2" type="ORF">ASZ90_017591</name>
</gene>
<keyword evidence="1" id="KW-0812">Transmembrane</keyword>
<evidence type="ECO:0000256" key="1">
    <source>
        <dbReference type="SAM" id="Phobius"/>
    </source>
</evidence>
<protein>
    <submittedName>
        <fullName evidence="2">Uncharacterized protein</fullName>
    </submittedName>
</protein>
<name>A0A0W8E9A5_9ZZZZ</name>
<keyword evidence="1" id="KW-0472">Membrane</keyword>
<evidence type="ECO:0000313" key="2">
    <source>
        <dbReference type="EMBL" id="KUG04982.1"/>
    </source>
</evidence>
<keyword evidence="1" id="KW-1133">Transmembrane helix</keyword>
<dbReference type="EMBL" id="LNQE01001832">
    <property type="protein sequence ID" value="KUG04982.1"/>
    <property type="molecule type" value="Genomic_DNA"/>
</dbReference>
<sequence>MFKHSLFYKLLSSSLTLGWLVSAPEEEQKDYIRPSYSYQYSSKLLDFLLDILYKIGDVLRKLGQGSIAGQDLLGFFGILVFFYFTFDLALNDYSLRRTIMETIMALAGLGMPFLRKAPGIWQGSLLLSFFRWWEESD</sequence>
<organism evidence="2">
    <name type="scientific">hydrocarbon metagenome</name>
    <dbReference type="NCBI Taxonomy" id="938273"/>
    <lineage>
        <taxon>unclassified sequences</taxon>
        <taxon>metagenomes</taxon>
        <taxon>ecological metagenomes</taxon>
    </lineage>
</organism>
<reference evidence="2" key="1">
    <citation type="journal article" date="2015" name="Proc. Natl. Acad. Sci. U.S.A.">
        <title>Networks of energetic and metabolic interactions define dynamics in microbial communities.</title>
        <authorList>
            <person name="Embree M."/>
            <person name="Liu J.K."/>
            <person name="Al-Bassam M.M."/>
            <person name="Zengler K."/>
        </authorList>
    </citation>
    <scope>NUCLEOTIDE SEQUENCE</scope>
</reference>
<proteinExistence type="predicted"/>
<accession>A0A0W8E9A5</accession>